<dbReference type="SUPFAM" id="SSF55931">
    <property type="entry name" value="Glutamine synthetase/guanido kinase"/>
    <property type="match status" value="1"/>
</dbReference>
<dbReference type="EMBL" id="VTAW01000009">
    <property type="protein sequence ID" value="TYT62386.1"/>
    <property type="molecule type" value="Genomic_DNA"/>
</dbReference>
<keyword evidence="1" id="KW-0436">Ligase</keyword>
<name>A0A5D5AL16_9EURY</name>
<dbReference type="InterPro" id="IPR006336">
    <property type="entry name" value="GCS2"/>
</dbReference>
<protein>
    <submittedName>
        <fullName evidence="1">Glutamate--cysteine ligase</fullName>
    </submittedName>
</protein>
<organism evidence="1 2">
    <name type="scientific">Natrialba swarupiae</name>
    <dbReference type="NCBI Taxonomy" id="2448032"/>
    <lineage>
        <taxon>Archaea</taxon>
        <taxon>Methanobacteriati</taxon>
        <taxon>Methanobacteriota</taxon>
        <taxon>Stenosarchaea group</taxon>
        <taxon>Halobacteria</taxon>
        <taxon>Halobacteriales</taxon>
        <taxon>Natrialbaceae</taxon>
        <taxon>Natrialba</taxon>
    </lineage>
</organism>
<comment type="caution">
    <text evidence="1">The sequence shown here is derived from an EMBL/GenBank/DDBJ whole genome shotgun (WGS) entry which is preliminary data.</text>
</comment>
<dbReference type="Gene3D" id="3.30.590.20">
    <property type="match status" value="1"/>
</dbReference>
<dbReference type="RefSeq" id="WP_149081206.1">
    <property type="nucleotide sequence ID" value="NZ_VTAW01000009.1"/>
</dbReference>
<dbReference type="AlphaFoldDB" id="A0A5D5AL16"/>
<dbReference type="Pfam" id="PF04107">
    <property type="entry name" value="GCS2"/>
    <property type="match status" value="1"/>
</dbReference>
<keyword evidence="2" id="KW-1185">Reference proteome</keyword>
<dbReference type="GO" id="GO:0004357">
    <property type="term" value="F:glutamate-cysteine ligase activity"/>
    <property type="evidence" value="ECO:0007669"/>
    <property type="project" value="InterPro"/>
</dbReference>
<sequence>MQKSIEVEYWVVDQDGALADPGELTEYSAFVEEEFVYPLLEVKTPPCETYSALRSTFVELLDELLLKADELDKMLVPLGTPLNSESIEVRPSERSRIQKRVLGDNFAYAKHCAGTHLHFEKRNVTDQLNVLASLDPALCLLNSSPYFQGERVANSARAYIYRKKCYEYFPLHGQLWDYVNTVGQWERQLDRLFDSFKRASMNEGVEENDIDASFSPQDIVWTPVRLRDEMPTVEWRAPDTSLPSQILRLAEEIGTIMEQLHHAEVRIEGATGNVTEERITIPEFDAVLDYVEEAIHDGRESSELSAYLERMGFDVREYEPLTQKIDGHEYVSLDEAREIRLRYGRRLRRDVDDLTRS</sequence>
<accession>A0A5D5AL16</accession>
<dbReference type="InterPro" id="IPR050141">
    <property type="entry name" value="GCL_type2/YbdK_subfam"/>
</dbReference>
<dbReference type="PANTHER" id="PTHR36510:SF1">
    <property type="entry name" value="GLUTAMATE--CYSTEINE LIGASE 2-RELATED"/>
    <property type="match status" value="1"/>
</dbReference>
<evidence type="ECO:0000313" key="1">
    <source>
        <dbReference type="EMBL" id="TYT62386.1"/>
    </source>
</evidence>
<evidence type="ECO:0000313" key="2">
    <source>
        <dbReference type="Proteomes" id="UP000324104"/>
    </source>
</evidence>
<dbReference type="GO" id="GO:0042398">
    <property type="term" value="P:modified amino acid biosynthetic process"/>
    <property type="evidence" value="ECO:0007669"/>
    <property type="project" value="InterPro"/>
</dbReference>
<dbReference type="InterPro" id="IPR014746">
    <property type="entry name" value="Gln_synth/guanido_kin_cat_dom"/>
</dbReference>
<proteinExistence type="predicted"/>
<dbReference type="Proteomes" id="UP000324104">
    <property type="component" value="Unassembled WGS sequence"/>
</dbReference>
<dbReference type="PANTHER" id="PTHR36510">
    <property type="entry name" value="GLUTAMATE--CYSTEINE LIGASE 2-RELATED"/>
    <property type="match status" value="1"/>
</dbReference>
<gene>
    <name evidence="1" type="ORF">FYC77_08630</name>
</gene>
<reference evidence="1 2" key="1">
    <citation type="submission" date="2019-08" db="EMBL/GenBank/DDBJ databases">
        <title>Archaea genome.</title>
        <authorList>
            <person name="Kajale S."/>
            <person name="Shouche Y."/>
            <person name="Deshpande N."/>
            <person name="Sharma A."/>
        </authorList>
    </citation>
    <scope>NUCLEOTIDE SEQUENCE [LARGE SCALE GENOMIC DNA]</scope>
    <source>
        <strain evidence="1 2">ESP3B_9</strain>
    </source>
</reference>